<keyword evidence="1" id="KW-0812">Transmembrane</keyword>
<dbReference type="Proteomes" id="UP001215598">
    <property type="component" value="Unassembled WGS sequence"/>
</dbReference>
<evidence type="ECO:0000313" key="3">
    <source>
        <dbReference type="Proteomes" id="UP001215598"/>
    </source>
</evidence>
<protein>
    <submittedName>
        <fullName evidence="2">Uncharacterized protein</fullName>
    </submittedName>
</protein>
<evidence type="ECO:0000256" key="1">
    <source>
        <dbReference type="SAM" id="Phobius"/>
    </source>
</evidence>
<keyword evidence="1" id="KW-0472">Membrane</keyword>
<name>A0AAD7K149_9AGAR</name>
<sequence length="192" mass="21427">MQRILLGFRHSSSTTYSESAKSSFRHVLFIFPSAGCHYYCILGGLIPVVLAQITQLRRYLAPLTGDGKSEAEDASSPIVPLCICRPQRAHRTMHRRRRNPLWTAARCTAAEALAQGADEMASRRRSNALHPLDFPFPFPHFRSHAATASALHHRARPFCLEFVEGPSTPRPAPLHLPPRALPPIRPFGIVHL</sequence>
<feature type="transmembrane region" description="Helical" evidence="1">
    <location>
        <begin position="27"/>
        <end position="50"/>
    </location>
</feature>
<comment type="caution">
    <text evidence="2">The sequence shown here is derived from an EMBL/GenBank/DDBJ whole genome shotgun (WGS) entry which is preliminary data.</text>
</comment>
<proteinExistence type="predicted"/>
<dbReference type="AlphaFoldDB" id="A0AAD7K149"/>
<evidence type="ECO:0000313" key="2">
    <source>
        <dbReference type="EMBL" id="KAJ7776124.1"/>
    </source>
</evidence>
<keyword evidence="1" id="KW-1133">Transmembrane helix</keyword>
<organism evidence="2 3">
    <name type="scientific">Mycena metata</name>
    <dbReference type="NCBI Taxonomy" id="1033252"/>
    <lineage>
        <taxon>Eukaryota</taxon>
        <taxon>Fungi</taxon>
        <taxon>Dikarya</taxon>
        <taxon>Basidiomycota</taxon>
        <taxon>Agaricomycotina</taxon>
        <taxon>Agaricomycetes</taxon>
        <taxon>Agaricomycetidae</taxon>
        <taxon>Agaricales</taxon>
        <taxon>Marasmiineae</taxon>
        <taxon>Mycenaceae</taxon>
        <taxon>Mycena</taxon>
    </lineage>
</organism>
<gene>
    <name evidence="2" type="ORF">B0H16DRAFT_1001908</name>
</gene>
<dbReference type="EMBL" id="JARKIB010000009">
    <property type="protein sequence ID" value="KAJ7776124.1"/>
    <property type="molecule type" value="Genomic_DNA"/>
</dbReference>
<reference evidence="2" key="1">
    <citation type="submission" date="2023-03" db="EMBL/GenBank/DDBJ databases">
        <title>Massive genome expansion in bonnet fungi (Mycena s.s.) driven by repeated elements and novel gene families across ecological guilds.</title>
        <authorList>
            <consortium name="Lawrence Berkeley National Laboratory"/>
            <person name="Harder C.B."/>
            <person name="Miyauchi S."/>
            <person name="Viragh M."/>
            <person name="Kuo A."/>
            <person name="Thoen E."/>
            <person name="Andreopoulos B."/>
            <person name="Lu D."/>
            <person name="Skrede I."/>
            <person name="Drula E."/>
            <person name="Henrissat B."/>
            <person name="Morin E."/>
            <person name="Kohler A."/>
            <person name="Barry K."/>
            <person name="LaButti K."/>
            <person name="Morin E."/>
            <person name="Salamov A."/>
            <person name="Lipzen A."/>
            <person name="Mereny Z."/>
            <person name="Hegedus B."/>
            <person name="Baldrian P."/>
            <person name="Stursova M."/>
            <person name="Weitz H."/>
            <person name="Taylor A."/>
            <person name="Grigoriev I.V."/>
            <person name="Nagy L.G."/>
            <person name="Martin F."/>
            <person name="Kauserud H."/>
        </authorList>
    </citation>
    <scope>NUCLEOTIDE SEQUENCE</scope>
    <source>
        <strain evidence="2">CBHHK182m</strain>
    </source>
</reference>
<accession>A0AAD7K149</accession>
<keyword evidence="3" id="KW-1185">Reference proteome</keyword>